<dbReference type="GO" id="GO:0006457">
    <property type="term" value="P:protein folding"/>
    <property type="evidence" value="ECO:0007669"/>
    <property type="project" value="TreeGrafter"/>
</dbReference>
<dbReference type="PANTHER" id="PTHR35329">
    <property type="entry name" value="CHITIN SYNTHASE EXPORT CHAPERONE"/>
    <property type="match status" value="1"/>
</dbReference>
<keyword evidence="1" id="KW-0812">Transmembrane</keyword>
<name>A0A9P7G461_9AGAR</name>
<keyword evidence="3" id="KW-1185">Reference proteome</keyword>
<sequence>MRFGQFAPLCTSAPSYPWCNLFYRQLQRTSSSVLSGFSADPRTAGVGINPTCFIPPTFSATSTPPSPHLGNIAQIIACALAFLFTLALVWLAHRRKAAVGRAELRVFLALYALSLPLNAITTGAFLEQGSMPLVVLTAIHAGVVAALFWALLANAVVATQVVEDGTLSSLVPYYALALLIFALGTYLSLDVALGITTAIGAPASPASGLKSIPLFVLLNIWPLLCAVAYFAIMAYVVTSVLKESRPMVFYVLSALLFILSQCAWLLLGRVLCEASNHRIDGAFLATVLESAAVGVLFLAWRSITEESWDDDAYYPS</sequence>
<dbReference type="OrthoDB" id="5582162at2759"/>
<evidence type="ECO:0008006" key="4">
    <source>
        <dbReference type="Google" id="ProtNLM"/>
    </source>
</evidence>
<dbReference type="EMBL" id="JABCKV010000254">
    <property type="protein sequence ID" value="KAG5641748.1"/>
    <property type="molecule type" value="Genomic_DNA"/>
</dbReference>
<dbReference type="AlphaFoldDB" id="A0A9P7G461"/>
<dbReference type="Proteomes" id="UP000775547">
    <property type="component" value="Unassembled WGS sequence"/>
</dbReference>
<dbReference type="GO" id="GO:0051082">
    <property type="term" value="F:unfolded protein binding"/>
    <property type="evidence" value="ECO:0007669"/>
    <property type="project" value="TreeGrafter"/>
</dbReference>
<dbReference type="GO" id="GO:0005789">
    <property type="term" value="C:endoplasmic reticulum membrane"/>
    <property type="evidence" value="ECO:0007669"/>
    <property type="project" value="TreeGrafter"/>
</dbReference>
<feature type="transmembrane region" description="Helical" evidence="1">
    <location>
        <begin position="248"/>
        <end position="267"/>
    </location>
</feature>
<keyword evidence="1" id="KW-0472">Membrane</keyword>
<accession>A0A9P7G461</accession>
<reference evidence="2" key="1">
    <citation type="submission" date="2020-07" db="EMBL/GenBank/DDBJ databases">
        <authorList>
            <person name="Nieuwenhuis M."/>
            <person name="Van De Peppel L.J.J."/>
        </authorList>
    </citation>
    <scope>NUCLEOTIDE SEQUENCE</scope>
    <source>
        <strain evidence="2">AP01</strain>
        <tissue evidence="2">Mycelium</tissue>
    </source>
</reference>
<feature type="transmembrane region" description="Helical" evidence="1">
    <location>
        <begin position="72"/>
        <end position="92"/>
    </location>
</feature>
<feature type="transmembrane region" description="Helical" evidence="1">
    <location>
        <begin position="173"/>
        <end position="200"/>
    </location>
</feature>
<dbReference type="Pfam" id="PF12271">
    <property type="entry name" value="Chs7"/>
    <property type="match status" value="1"/>
</dbReference>
<comment type="caution">
    <text evidence="2">The sequence shown here is derived from an EMBL/GenBank/DDBJ whole genome shotgun (WGS) entry which is preliminary data.</text>
</comment>
<organism evidence="2 3">
    <name type="scientific">Asterophora parasitica</name>
    <dbReference type="NCBI Taxonomy" id="117018"/>
    <lineage>
        <taxon>Eukaryota</taxon>
        <taxon>Fungi</taxon>
        <taxon>Dikarya</taxon>
        <taxon>Basidiomycota</taxon>
        <taxon>Agaricomycotina</taxon>
        <taxon>Agaricomycetes</taxon>
        <taxon>Agaricomycetidae</taxon>
        <taxon>Agaricales</taxon>
        <taxon>Tricholomatineae</taxon>
        <taxon>Lyophyllaceae</taxon>
        <taxon>Asterophora</taxon>
    </lineage>
</organism>
<evidence type="ECO:0000313" key="2">
    <source>
        <dbReference type="EMBL" id="KAG5641748.1"/>
    </source>
</evidence>
<keyword evidence="1" id="KW-1133">Transmembrane helix</keyword>
<reference evidence="2" key="2">
    <citation type="submission" date="2021-10" db="EMBL/GenBank/DDBJ databases">
        <title>Phylogenomics reveals ancestral predisposition of the termite-cultivated fungus Termitomyces towards a domesticated lifestyle.</title>
        <authorList>
            <person name="Auxier B."/>
            <person name="Grum-Grzhimaylo A."/>
            <person name="Cardenas M.E."/>
            <person name="Lodge J.D."/>
            <person name="Laessoe T."/>
            <person name="Pedersen O."/>
            <person name="Smith M.E."/>
            <person name="Kuyper T.W."/>
            <person name="Franco-Molano E.A."/>
            <person name="Baroni T.J."/>
            <person name="Aanen D.K."/>
        </authorList>
    </citation>
    <scope>NUCLEOTIDE SEQUENCE</scope>
    <source>
        <strain evidence="2">AP01</strain>
        <tissue evidence="2">Mycelium</tissue>
    </source>
</reference>
<evidence type="ECO:0000313" key="3">
    <source>
        <dbReference type="Proteomes" id="UP000775547"/>
    </source>
</evidence>
<evidence type="ECO:0000256" key="1">
    <source>
        <dbReference type="SAM" id="Phobius"/>
    </source>
</evidence>
<protein>
    <recommendedName>
        <fullName evidence="4">Chitin synthase export chaperone</fullName>
    </recommendedName>
</protein>
<proteinExistence type="predicted"/>
<dbReference type="PANTHER" id="PTHR35329:SF1">
    <property type="entry name" value="CHITIN SYNTHASE EXPORT CHAPERONE"/>
    <property type="match status" value="1"/>
</dbReference>
<feature type="transmembrane region" description="Helical" evidence="1">
    <location>
        <begin position="132"/>
        <end position="152"/>
    </location>
</feature>
<feature type="transmembrane region" description="Helical" evidence="1">
    <location>
        <begin position="104"/>
        <end position="126"/>
    </location>
</feature>
<dbReference type="InterPro" id="IPR022057">
    <property type="entry name" value="Chs7"/>
</dbReference>
<feature type="transmembrane region" description="Helical" evidence="1">
    <location>
        <begin position="212"/>
        <end position="236"/>
    </location>
</feature>
<feature type="transmembrane region" description="Helical" evidence="1">
    <location>
        <begin position="279"/>
        <end position="300"/>
    </location>
</feature>
<gene>
    <name evidence="2" type="ORF">DXG03_004293</name>
</gene>